<evidence type="ECO:0008006" key="2">
    <source>
        <dbReference type="Google" id="ProtNLM"/>
    </source>
</evidence>
<sequence>MHQWKYIKIIEKYSQMKNHNDFILSQITDILKDVVSASVGIGSGIETYPLYDYIMQSVFLKMTGFQEQKMKCICWELATNDYEYRRVLLINEDKLGEYSSYPAKNKIYQQLIKQIKKYNSDFIVSSAIDNKNIVKKMILEIVEIFSNTNLSIWAQNDFNEFRNNKTLIQYKHFANNGTSLFENVLQDIYKFIYNHRNRCAHNTHSYQQNLPTLKTMANENYKYENYFVRFAILILIDKVFIELYNKYLNVLADGL</sequence>
<evidence type="ECO:0000313" key="1">
    <source>
        <dbReference type="EMBL" id="KAA6321459.1"/>
    </source>
</evidence>
<gene>
    <name evidence="1" type="ORF">EZS27_028893</name>
</gene>
<reference evidence="1" key="1">
    <citation type="submission" date="2019-03" db="EMBL/GenBank/DDBJ databases">
        <title>Single cell metagenomics reveals metabolic interactions within the superorganism composed of flagellate Streblomastix strix and complex community of Bacteroidetes bacteria on its surface.</title>
        <authorList>
            <person name="Treitli S.C."/>
            <person name="Kolisko M."/>
            <person name="Husnik F."/>
            <person name="Keeling P."/>
            <person name="Hampl V."/>
        </authorList>
    </citation>
    <scope>NUCLEOTIDE SEQUENCE</scope>
    <source>
        <strain evidence="1">STM</strain>
    </source>
</reference>
<organism evidence="1">
    <name type="scientific">termite gut metagenome</name>
    <dbReference type="NCBI Taxonomy" id="433724"/>
    <lineage>
        <taxon>unclassified sequences</taxon>
        <taxon>metagenomes</taxon>
        <taxon>organismal metagenomes</taxon>
    </lineage>
</organism>
<protein>
    <recommendedName>
        <fullName evidence="2">RiboL-PSP-HEPN domain-containing protein</fullName>
    </recommendedName>
</protein>
<dbReference type="AlphaFoldDB" id="A0A5J4QJG2"/>
<dbReference type="EMBL" id="SNRY01003307">
    <property type="protein sequence ID" value="KAA6321459.1"/>
    <property type="molecule type" value="Genomic_DNA"/>
</dbReference>
<accession>A0A5J4QJG2</accession>
<name>A0A5J4QJG2_9ZZZZ</name>
<proteinExistence type="predicted"/>
<comment type="caution">
    <text evidence="1">The sequence shown here is derived from an EMBL/GenBank/DDBJ whole genome shotgun (WGS) entry which is preliminary data.</text>
</comment>